<gene>
    <name evidence="1" type="ORF">BSF38_03336</name>
</gene>
<evidence type="ECO:0000313" key="2">
    <source>
        <dbReference type="Proteomes" id="UP000186309"/>
    </source>
</evidence>
<protein>
    <recommendedName>
        <fullName evidence="3">Acyl carrier protein</fullName>
    </recommendedName>
</protein>
<dbReference type="AlphaFoldDB" id="A0A1U7CS95"/>
<dbReference type="SUPFAM" id="SSF47336">
    <property type="entry name" value="ACP-like"/>
    <property type="match status" value="1"/>
</dbReference>
<dbReference type="Pfam" id="PF07377">
    <property type="entry name" value="DUF1493"/>
    <property type="match status" value="1"/>
</dbReference>
<dbReference type="Proteomes" id="UP000186309">
    <property type="component" value="Chromosome"/>
</dbReference>
<accession>A0A1U7CS95</accession>
<dbReference type="KEGG" id="pbor:BSF38_03336"/>
<dbReference type="OrthoDB" id="6476622at2"/>
<evidence type="ECO:0000313" key="1">
    <source>
        <dbReference type="EMBL" id="APW61807.1"/>
    </source>
</evidence>
<organism evidence="1 2">
    <name type="scientific">Paludisphaera borealis</name>
    <dbReference type="NCBI Taxonomy" id="1387353"/>
    <lineage>
        <taxon>Bacteria</taxon>
        <taxon>Pseudomonadati</taxon>
        <taxon>Planctomycetota</taxon>
        <taxon>Planctomycetia</taxon>
        <taxon>Isosphaerales</taxon>
        <taxon>Isosphaeraceae</taxon>
        <taxon>Paludisphaera</taxon>
    </lineage>
</organism>
<dbReference type="EMBL" id="CP019082">
    <property type="protein sequence ID" value="APW61807.1"/>
    <property type="molecule type" value="Genomic_DNA"/>
</dbReference>
<reference evidence="2" key="1">
    <citation type="submission" date="2016-12" db="EMBL/GenBank/DDBJ databases">
        <title>Comparative genomics of four Isosphaeraceae planctomycetes: a common pool of plasmids and glycoside hydrolase genes.</title>
        <authorList>
            <person name="Ivanova A."/>
        </authorList>
    </citation>
    <scope>NUCLEOTIDE SEQUENCE [LARGE SCALE GENOMIC DNA]</scope>
    <source>
        <strain evidence="2">PX4</strain>
    </source>
</reference>
<dbReference type="STRING" id="1387353.BSF38_03336"/>
<name>A0A1U7CS95_9BACT</name>
<proteinExistence type="predicted"/>
<keyword evidence="2" id="KW-1185">Reference proteome</keyword>
<dbReference type="InterPro" id="IPR036736">
    <property type="entry name" value="ACP-like_sf"/>
</dbReference>
<evidence type="ECO:0008006" key="3">
    <source>
        <dbReference type="Google" id="ProtNLM"/>
    </source>
</evidence>
<dbReference type="RefSeq" id="WP_145952170.1">
    <property type="nucleotide sequence ID" value="NZ_CP019082.1"/>
</dbReference>
<sequence length="120" mass="13200">MNHDMGSRVREFLGRECSVDPQRLDLDTGLDALGVDGADGWELIESFGKELEVDLSGFAAAKHFGPEASANLFFPFSALIRATLEGLGILRKQEPNEARGLTPITVRDLIEAAESKKWRL</sequence>
<dbReference type="InterPro" id="IPR010862">
    <property type="entry name" value="DUF1493"/>
</dbReference>
<dbReference type="Gene3D" id="1.10.1200.10">
    <property type="entry name" value="ACP-like"/>
    <property type="match status" value="1"/>
</dbReference>